<evidence type="ECO:0000313" key="1">
    <source>
        <dbReference type="EMBL" id="QHT16481.1"/>
    </source>
</evidence>
<name>A0A6C0DJ71_9ZZZZ</name>
<dbReference type="AlphaFoldDB" id="A0A6C0DJ71"/>
<dbReference type="SUPFAM" id="SSF52218">
    <property type="entry name" value="Flavoproteins"/>
    <property type="match status" value="1"/>
</dbReference>
<dbReference type="EMBL" id="MN739626">
    <property type="protein sequence ID" value="QHT16481.1"/>
    <property type="molecule type" value="Genomic_DNA"/>
</dbReference>
<sequence>MIIILYDMGCNLTHAIALKIKTGIEREIVPCYLMTIDDIDIARLTLAKCIIFGCPSRFSGGVSHKMSKFMDKTRNEFENQVWKNKFAAGFTVETEISSNNVIEEICNFSAKHSMIWISQGHLEENEAHGTYRRVNSNKSYLGCVASVDQIDTTAEWFGIRVGRQVRVLLNMRGS</sequence>
<reference evidence="1" key="1">
    <citation type="journal article" date="2020" name="Nature">
        <title>Giant virus diversity and host interactions through global metagenomics.</title>
        <authorList>
            <person name="Schulz F."/>
            <person name="Roux S."/>
            <person name="Paez-Espino D."/>
            <person name="Jungbluth S."/>
            <person name="Walsh D.A."/>
            <person name="Denef V.J."/>
            <person name="McMahon K.D."/>
            <person name="Konstantinidis K.T."/>
            <person name="Eloe-Fadrosh E.A."/>
            <person name="Kyrpides N.C."/>
            <person name="Woyke T."/>
        </authorList>
    </citation>
    <scope>NUCLEOTIDE SEQUENCE</scope>
    <source>
        <strain evidence="1">GVMAG-M-3300023174-189</strain>
    </source>
</reference>
<protein>
    <recommendedName>
        <fullName evidence="2">Flavodoxin-like domain-containing protein</fullName>
    </recommendedName>
</protein>
<organism evidence="1">
    <name type="scientific">viral metagenome</name>
    <dbReference type="NCBI Taxonomy" id="1070528"/>
    <lineage>
        <taxon>unclassified sequences</taxon>
        <taxon>metagenomes</taxon>
        <taxon>organismal metagenomes</taxon>
    </lineage>
</organism>
<evidence type="ECO:0008006" key="2">
    <source>
        <dbReference type="Google" id="ProtNLM"/>
    </source>
</evidence>
<proteinExistence type="predicted"/>
<dbReference type="InterPro" id="IPR029039">
    <property type="entry name" value="Flavoprotein-like_sf"/>
</dbReference>
<accession>A0A6C0DJ71</accession>
<dbReference type="Gene3D" id="3.40.50.360">
    <property type="match status" value="1"/>
</dbReference>